<name>A0A097CSA2_9ACTN</name>
<reference evidence="1" key="1">
    <citation type="journal article" date="2016" name="Appl. Microbiol. Biotechnol.">
        <title>Anti-MRSA and anti-TB metabolites from marine-derived Verrucosispora sp. MS100047.</title>
        <authorList>
            <person name="Huang P."/>
            <person name="Xie F."/>
            <person name="Ren B."/>
            <person name="Wang Q."/>
            <person name="Wang J."/>
            <person name="Wang Q."/>
            <person name="Abdel-Mageed W.M."/>
            <person name="Liu M."/>
            <person name="Han J."/>
            <person name="Oyeleye A."/>
            <person name="Shen J."/>
            <person name="Song F."/>
            <person name="Dai H."/>
            <person name="Liu X."/>
            <person name="Zhang L."/>
        </authorList>
    </citation>
    <scope>NUCLEOTIDE SEQUENCE</scope>
    <source>
        <strain evidence="1">MS100047</strain>
    </source>
</reference>
<sequence length="55" mass="5874">MTIRGGCHALEEHVRNGAVRYIESHRCSRLQGGGGVTIVTAGVGYRRVLPVRGIG</sequence>
<dbReference type="EMBL" id="KF826659">
    <property type="protein sequence ID" value="AIS85532.1"/>
    <property type="molecule type" value="Genomic_DNA"/>
</dbReference>
<proteinExistence type="predicted"/>
<organism evidence="1">
    <name type="scientific">Verrucosispora sp. MS100047</name>
    <dbReference type="NCBI Taxonomy" id="1410949"/>
    <lineage>
        <taxon>Bacteria</taxon>
        <taxon>Bacillati</taxon>
        <taxon>Actinomycetota</taxon>
        <taxon>Actinomycetes</taxon>
        <taxon>Micromonosporales</taxon>
        <taxon>Micromonosporaceae</taxon>
        <taxon>Micromonospora</taxon>
    </lineage>
</organism>
<protein>
    <submittedName>
        <fullName evidence="1">Uncharacterized protein</fullName>
    </submittedName>
</protein>
<gene>
    <name evidence="1" type="ORF">VASRM7_293</name>
</gene>
<accession>A0A097CSA2</accession>
<dbReference type="AlphaFoldDB" id="A0A097CSA2"/>
<evidence type="ECO:0000313" key="1">
    <source>
        <dbReference type="EMBL" id="AIS85532.1"/>
    </source>
</evidence>